<organism evidence="2 3">
    <name type="scientific">Riccia fluitans</name>
    <dbReference type="NCBI Taxonomy" id="41844"/>
    <lineage>
        <taxon>Eukaryota</taxon>
        <taxon>Viridiplantae</taxon>
        <taxon>Streptophyta</taxon>
        <taxon>Embryophyta</taxon>
        <taxon>Marchantiophyta</taxon>
        <taxon>Marchantiopsida</taxon>
        <taxon>Marchantiidae</taxon>
        <taxon>Marchantiales</taxon>
        <taxon>Ricciaceae</taxon>
        <taxon>Riccia</taxon>
    </lineage>
</organism>
<evidence type="ECO:0000256" key="1">
    <source>
        <dbReference type="SAM" id="MobiDB-lite"/>
    </source>
</evidence>
<dbReference type="AlphaFoldDB" id="A0ABD1YX53"/>
<evidence type="ECO:0000313" key="2">
    <source>
        <dbReference type="EMBL" id="KAL2635351.1"/>
    </source>
</evidence>
<reference evidence="2 3" key="1">
    <citation type="submission" date="2024-09" db="EMBL/GenBank/DDBJ databases">
        <title>Chromosome-scale assembly of Riccia fluitans.</title>
        <authorList>
            <person name="Paukszto L."/>
            <person name="Sawicki J."/>
            <person name="Karawczyk K."/>
            <person name="Piernik-Szablinska J."/>
            <person name="Szczecinska M."/>
            <person name="Mazdziarz M."/>
        </authorList>
    </citation>
    <scope>NUCLEOTIDE SEQUENCE [LARGE SCALE GENOMIC DNA]</scope>
    <source>
        <strain evidence="2">Rf_01</strain>
        <tissue evidence="2">Aerial parts of the thallus</tissue>
    </source>
</reference>
<sequence length="80" mass="8887">MPTLAASKAHKGRITREDGSGVLEPEQSERRQRIKETLSFLPRWPVEDESPQKDNGSANDCRRGRALDSASAGDHSRVKD</sequence>
<name>A0ABD1YX53_9MARC</name>
<evidence type="ECO:0000313" key="3">
    <source>
        <dbReference type="Proteomes" id="UP001605036"/>
    </source>
</evidence>
<dbReference type="EMBL" id="JBHFFA010000003">
    <property type="protein sequence ID" value="KAL2635351.1"/>
    <property type="molecule type" value="Genomic_DNA"/>
</dbReference>
<dbReference type="Proteomes" id="UP001605036">
    <property type="component" value="Unassembled WGS sequence"/>
</dbReference>
<keyword evidence="3" id="KW-1185">Reference proteome</keyword>
<comment type="caution">
    <text evidence="2">The sequence shown here is derived from an EMBL/GenBank/DDBJ whole genome shotgun (WGS) entry which is preliminary data.</text>
</comment>
<gene>
    <name evidence="2" type="ORF">R1flu_006830</name>
</gene>
<accession>A0ABD1YX53</accession>
<protein>
    <submittedName>
        <fullName evidence="2">Uncharacterized protein</fullName>
    </submittedName>
</protein>
<feature type="region of interest" description="Disordered" evidence="1">
    <location>
        <begin position="1"/>
        <end position="80"/>
    </location>
</feature>
<proteinExistence type="predicted"/>
<feature type="compositionally biased region" description="Basic and acidic residues" evidence="1">
    <location>
        <begin position="27"/>
        <end position="36"/>
    </location>
</feature>